<keyword evidence="3" id="KW-1185">Reference proteome</keyword>
<gene>
    <name evidence="2" type="ORF">EXN23_00970</name>
</gene>
<feature type="region of interest" description="Disordered" evidence="1">
    <location>
        <begin position="325"/>
        <end position="353"/>
    </location>
</feature>
<evidence type="ECO:0000256" key="1">
    <source>
        <dbReference type="SAM" id="MobiDB-lite"/>
    </source>
</evidence>
<accession>A0ABY3BV83</accession>
<feature type="compositionally biased region" description="Basic and acidic residues" evidence="1">
    <location>
        <begin position="184"/>
        <end position="203"/>
    </location>
</feature>
<feature type="region of interest" description="Disordered" evidence="1">
    <location>
        <begin position="250"/>
        <end position="279"/>
    </location>
</feature>
<protein>
    <submittedName>
        <fullName evidence="2">Uncharacterized protein</fullName>
    </submittedName>
</protein>
<dbReference type="RefSeq" id="WP_142911545.1">
    <property type="nucleotide sequence ID" value="NZ_JAPZLP010000001.1"/>
</dbReference>
<evidence type="ECO:0000313" key="2">
    <source>
        <dbReference type="EMBL" id="TRA96841.1"/>
    </source>
</evidence>
<dbReference type="Proteomes" id="UP000319481">
    <property type="component" value="Unassembled WGS sequence"/>
</dbReference>
<name>A0ABY3BV83_9HYPH</name>
<feature type="region of interest" description="Disordered" evidence="1">
    <location>
        <begin position="181"/>
        <end position="203"/>
    </location>
</feature>
<dbReference type="EMBL" id="SGNZ01000001">
    <property type="protein sequence ID" value="TRA96841.1"/>
    <property type="molecule type" value="Genomic_DNA"/>
</dbReference>
<comment type="caution">
    <text evidence="2">The sequence shown here is derived from an EMBL/GenBank/DDBJ whole genome shotgun (WGS) entry which is preliminary data.</text>
</comment>
<reference evidence="2 3" key="1">
    <citation type="journal article" date="2019" name="Appl. Microbiol. Biotechnol.">
        <title>Differential efficiency of wild type rhizogenic strains for rol gene transformation of plants.</title>
        <authorList>
            <person name="Desmet S."/>
            <person name="De Keyser E."/>
            <person name="Van Vaerenbergh J."/>
            <person name="Baeyen S."/>
            <person name="Van Huylenbroeck J."/>
            <person name="Geelen D."/>
            <person name="Dhooghe E."/>
        </authorList>
    </citation>
    <scope>NUCLEOTIDE SEQUENCE [LARGE SCALE GENOMIC DNA]</scope>
    <source>
        <strain evidence="2 3">GBBC3283</strain>
    </source>
</reference>
<organism evidence="2 3">
    <name type="scientific">Agrobacterium salinitolerans</name>
    <dbReference type="NCBI Taxonomy" id="1183413"/>
    <lineage>
        <taxon>Bacteria</taxon>
        <taxon>Pseudomonadati</taxon>
        <taxon>Pseudomonadota</taxon>
        <taxon>Alphaproteobacteria</taxon>
        <taxon>Hyphomicrobiales</taxon>
        <taxon>Rhizobiaceae</taxon>
        <taxon>Rhizobium/Agrobacterium group</taxon>
        <taxon>Agrobacterium</taxon>
    </lineage>
</organism>
<sequence length="353" mass="37905">MASKSLKLRSTNDMQRRAFAGAPASVDLDAGTFEIVVTTEHPVMTWVPDPNAIPDADGWIRCIDALEVLPADAMDYSRVERMPLLDSHDAHTSIDKILGRVENVRPDGAAIVATARLTSARKSLLPDIAAGFYGQVSAGYTVGEYEYIQEPGQPLIARAKSWTLHEASLVAVGADPNASVRSKFKVDQPGKRSADPSQSKETRMELEELVKAAEDAITAADTAVAAVVTAADEGASDEVVERAKAIRARAEEAVADPEKEPEAGAKADEPSEEDKKEAAEMERMRGIAQGMGFTETFEKLRSIGSKSDKVAQAIEAEIIRNGVVGARSQAQAQTDDAQPRKRSDAATVAIRMY</sequence>
<evidence type="ECO:0000313" key="3">
    <source>
        <dbReference type="Proteomes" id="UP000319481"/>
    </source>
</evidence>
<proteinExistence type="predicted"/>